<keyword evidence="6 7" id="KW-0472">Membrane</keyword>
<keyword evidence="4 7" id="KW-0812">Transmembrane</keyword>
<feature type="transmembrane region" description="Helical" evidence="7">
    <location>
        <begin position="209"/>
        <end position="229"/>
    </location>
</feature>
<feature type="transmembrane region" description="Helical" evidence="7">
    <location>
        <begin position="143"/>
        <end position="164"/>
    </location>
</feature>
<dbReference type="EMBL" id="JBFNQN010000007">
    <property type="protein sequence ID" value="MEW9265439.1"/>
    <property type="molecule type" value="Genomic_DNA"/>
</dbReference>
<evidence type="ECO:0000256" key="6">
    <source>
        <dbReference type="ARBA" id="ARBA00023136"/>
    </source>
</evidence>
<evidence type="ECO:0000256" key="7">
    <source>
        <dbReference type="SAM" id="Phobius"/>
    </source>
</evidence>
<keyword evidence="2" id="KW-0813">Transport</keyword>
<feature type="transmembrane region" description="Helical" evidence="7">
    <location>
        <begin position="53"/>
        <end position="72"/>
    </location>
</feature>
<feature type="transmembrane region" description="Helical" evidence="7">
    <location>
        <begin position="176"/>
        <end position="197"/>
    </location>
</feature>
<evidence type="ECO:0000256" key="3">
    <source>
        <dbReference type="ARBA" id="ARBA00022475"/>
    </source>
</evidence>
<dbReference type="PANTHER" id="PTHR36838">
    <property type="entry name" value="AUXIN EFFLUX CARRIER FAMILY PROTEIN"/>
    <property type="match status" value="1"/>
</dbReference>
<evidence type="ECO:0000313" key="9">
    <source>
        <dbReference type="Proteomes" id="UP001555826"/>
    </source>
</evidence>
<dbReference type="InterPro" id="IPR004776">
    <property type="entry name" value="Mem_transp_PIN-like"/>
</dbReference>
<protein>
    <submittedName>
        <fullName evidence="8">AEC family transporter</fullName>
    </submittedName>
</protein>
<feature type="transmembrane region" description="Helical" evidence="7">
    <location>
        <begin position="270"/>
        <end position="291"/>
    </location>
</feature>
<dbReference type="Pfam" id="PF03547">
    <property type="entry name" value="Mem_trans"/>
    <property type="match status" value="2"/>
</dbReference>
<dbReference type="Proteomes" id="UP001555826">
    <property type="component" value="Unassembled WGS sequence"/>
</dbReference>
<gene>
    <name evidence="8" type="ORF">AB1207_11820</name>
</gene>
<evidence type="ECO:0000256" key="5">
    <source>
        <dbReference type="ARBA" id="ARBA00022989"/>
    </source>
</evidence>
<evidence type="ECO:0000256" key="1">
    <source>
        <dbReference type="ARBA" id="ARBA00004141"/>
    </source>
</evidence>
<keyword evidence="3" id="KW-1003">Cell membrane</keyword>
<accession>A0ABV3P747</accession>
<feature type="transmembrane region" description="Helical" evidence="7">
    <location>
        <begin position="20"/>
        <end position="41"/>
    </location>
</feature>
<organism evidence="8 9">
    <name type="scientific">Kineococcus endophyticus</name>
    <dbReference type="NCBI Taxonomy" id="1181883"/>
    <lineage>
        <taxon>Bacteria</taxon>
        <taxon>Bacillati</taxon>
        <taxon>Actinomycetota</taxon>
        <taxon>Actinomycetes</taxon>
        <taxon>Kineosporiales</taxon>
        <taxon>Kineosporiaceae</taxon>
        <taxon>Kineococcus</taxon>
    </lineage>
</organism>
<dbReference type="PANTHER" id="PTHR36838:SF1">
    <property type="entry name" value="SLR1864 PROTEIN"/>
    <property type="match status" value="1"/>
</dbReference>
<keyword evidence="5 7" id="KW-1133">Transmembrane helix</keyword>
<feature type="transmembrane region" description="Helical" evidence="7">
    <location>
        <begin position="241"/>
        <end position="264"/>
    </location>
</feature>
<feature type="transmembrane region" description="Helical" evidence="7">
    <location>
        <begin position="78"/>
        <end position="101"/>
    </location>
</feature>
<evidence type="ECO:0000256" key="2">
    <source>
        <dbReference type="ARBA" id="ARBA00022448"/>
    </source>
</evidence>
<feature type="transmembrane region" description="Helical" evidence="7">
    <location>
        <begin position="303"/>
        <end position="322"/>
    </location>
</feature>
<feature type="transmembrane region" description="Helical" evidence="7">
    <location>
        <begin position="113"/>
        <end position="137"/>
    </location>
</feature>
<evidence type="ECO:0000313" key="8">
    <source>
        <dbReference type="EMBL" id="MEW9265439.1"/>
    </source>
</evidence>
<evidence type="ECO:0000256" key="4">
    <source>
        <dbReference type="ARBA" id="ARBA00022692"/>
    </source>
</evidence>
<keyword evidence="9" id="KW-1185">Reference proteome</keyword>
<comment type="subcellular location">
    <subcellularLocation>
        <location evidence="1">Membrane</location>
        <topology evidence="1">Multi-pass membrane protein</topology>
    </subcellularLocation>
</comment>
<proteinExistence type="predicted"/>
<name>A0ABV3P747_9ACTN</name>
<comment type="caution">
    <text evidence="8">The sequence shown here is derived from an EMBL/GenBank/DDBJ whole genome shotgun (WGS) entry which is preliminary data.</text>
</comment>
<sequence>MPVASSGAPNPLSAVPGQAVSGVLTGFAVVATLVAVGYVLGRTGALGPSGQVVVSRLVFFVGTPALLVQTLAGADVHVLLSAQLLVTAAGVAVVLGLWLLLARWRLHLGRDELVVGGLASSFVNAANIGLPVAAYVLRDLTAVLPAMLLQMAVLTPIALGVLDVGRHAGAPSVRRLLAPLANPVLLASAVGIALSVTGWRLPTALSQPLGLLAGLAVPGALLAFGISLHGRDAHGWRAPEVLLASALKAVVQPAVTYVVARFVLRLDDQAVFAATVVASLPTAQNVLTYAVRYDVGRDLARDTVLVTTVLVAPVLLLVSVLLPH</sequence>
<dbReference type="RefSeq" id="WP_367638515.1">
    <property type="nucleotide sequence ID" value="NZ_JBFNQN010000007.1"/>
</dbReference>
<reference evidence="8 9" key="1">
    <citation type="submission" date="2024-07" db="EMBL/GenBank/DDBJ databases">
        <authorList>
            <person name="Thanompreechachai J."/>
            <person name="Duangmal K."/>
        </authorList>
    </citation>
    <scope>NUCLEOTIDE SEQUENCE [LARGE SCALE GENOMIC DNA]</scope>
    <source>
        <strain evidence="8 9">KCTC 19886</strain>
    </source>
</reference>